<dbReference type="EMBL" id="BK016182">
    <property type="protein sequence ID" value="DAG00607.1"/>
    <property type="molecule type" value="Genomic_DNA"/>
</dbReference>
<proteinExistence type="predicted"/>
<sequence length="77" mass="9246">MFTHDYYEKIAIKAIKDHIYEFDESHLKEIAYSATGFDDRVFIFSYNININRLYVITVHRDKSIDVESYLHECSYSI</sequence>
<name>A0A8S5V1W1_9CAUD</name>
<organism evidence="1">
    <name type="scientific">Myoviridae sp. ctJ2i1</name>
    <dbReference type="NCBI Taxonomy" id="2825079"/>
    <lineage>
        <taxon>Viruses</taxon>
        <taxon>Duplodnaviria</taxon>
        <taxon>Heunggongvirae</taxon>
        <taxon>Uroviricota</taxon>
        <taxon>Caudoviricetes</taxon>
    </lineage>
</organism>
<evidence type="ECO:0000313" key="1">
    <source>
        <dbReference type="EMBL" id="DAG00607.1"/>
    </source>
</evidence>
<reference evidence="1" key="1">
    <citation type="journal article" date="2021" name="Proc. Natl. Acad. Sci. U.S.A.">
        <title>A Catalog of Tens of Thousands of Viruses from Human Metagenomes Reveals Hidden Associations with Chronic Diseases.</title>
        <authorList>
            <person name="Tisza M.J."/>
            <person name="Buck C.B."/>
        </authorList>
    </citation>
    <scope>NUCLEOTIDE SEQUENCE</scope>
    <source>
        <strain evidence="1">CtJ2i1</strain>
    </source>
</reference>
<accession>A0A8S5V1W1</accession>
<protein>
    <submittedName>
        <fullName evidence="1">Uncharacterized protein</fullName>
    </submittedName>
</protein>